<feature type="transmembrane region" description="Helical" evidence="10">
    <location>
        <begin position="383"/>
        <end position="404"/>
    </location>
</feature>
<feature type="transmembrane region" description="Helical" evidence="10">
    <location>
        <begin position="38"/>
        <end position="60"/>
    </location>
</feature>
<keyword evidence="2" id="KW-0813">Transport</keyword>
<dbReference type="Pfam" id="PF02386">
    <property type="entry name" value="TrkH"/>
    <property type="match status" value="1"/>
</dbReference>
<comment type="subcellular location">
    <subcellularLocation>
        <location evidence="1">Cell membrane</location>
        <topology evidence="1">Multi-pass membrane protein</topology>
    </subcellularLocation>
</comment>
<keyword evidence="9 10" id="KW-0472">Membrane</keyword>
<keyword evidence="5 10" id="KW-0812">Transmembrane</keyword>
<evidence type="ECO:0000256" key="4">
    <source>
        <dbReference type="ARBA" id="ARBA00022538"/>
    </source>
</evidence>
<gene>
    <name evidence="11" type="ORF">WN50_25880</name>
</gene>
<accession>A0A0F5YAT4</accession>
<evidence type="ECO:0000256" key="9">
    <source>
        <dbReference type="ARBA" id="ARBA00023136"/>
    </source>
</evidence>
<evidence type="ECO:0000256" key="5">
    <source>
        <dbReference type="ARBA" id="ARBA00022692"/>
    </source>
</evidence>
<dbReference type="NCBIfam" id="TIGR00933">
    <property type="entry name" value="2a38"/>
    <property type="match status" value="1"/>
</dbReference>
<evidence type="ECO:0000256" key="1">
    <source>
        <dbReference type="ARBA" id="ARBA00004651"/>
    </source>
</evidence>
<organism evidence="11 12">
    <name type="scientific">Limnoraphis robusta CS-951</name>
    <dbReference type="NCBI Taxonomy" id="1637645"/>
    <lineage>
        <taxon>Bacteria</taxon>
        <taxon>Bacillati</taxon>
        <taxon>Cyanobacteriota</taxon>
        <taxon>Cyanophyceae</taxon>
        <taxon>Oscillatoriophycideae</taxon>
        <taxon>Oscillatoriales</taxon>
        <taxon>Sirenicapillariaceae</taxon>
        <taxon>Limnoraphis</taxon>
    </lineage>
</organism>
<feature type="transmembrane region" description="Helical" evidence="10">
    <location>
        <begin position="232"/>
        <end position="251"/>
    </location>
</feature>
<feature type="transmembrane region" description="Helical" evidence="10">
    <location>
        <begin position="349"/>
        <end position="371"/>
    </location>
</feature>
<evidence type="ECO:0000256" key="8">
    <source>
        <dbReference type="ARBA" id="ARBA00023065"/>
    </source>
</evidence>
<dbReference type="InterPro" id="IPR003445">
    <property type="entry name" value="Cat_transpt"/>
</dbReference>
<keyword evidence="8" id="KW-0406">Ion transport</keyword>
<evidence type="ECO:0000313" key="12">
    <source>
        <dbReference type="Proteomes" id="UP000033607"/>
    </source>
</evidence>
<evidence type="ECO:0000256" key="6">
    <source>
        <dbReference type="ARBA" id="ARBA00022958"/>
    </source>
</evidence>
<keyword evidence="3" id="KW-1003">Cell membrane</keyword>
<proteinExistence type="predicted"/>
<dbReference type="GO" id="GO:0005886">
    <property type="term" value="C:plasma membrane"/>
    <property type="evidence" value="ECO:0007669"/>
    <property type="project" value="UniProtKB-SubCell"/>
</dbReference>
<evidence type="ECO:0000256" key="2">
    <source>
        <dbReference type="ARBA" id="ARBA00022448"/>
    </source>
</evidence>
<dbReference type="RefSeq" id="WP_046281493.1">
    <property type="nucleotide sequence ID" value="NZ_LATL02000262.1"/>
</dbReference>
<keyword evidence="4" id="KW-0633">Potassium transport</keyword>
<dbReference type="PATRIC" id="fig|1637645.4.peg.5214"/>
<dbReference type="PANTHER" id="PTHR32024">
    <property type="entry name" value="TRK SYSTEM POTASSIUM UPTAKE PROTEIN TRKG-RELATED"/>
    <property type="match status" value="1"/>
</dbReference>
<feature type="transmembrane region" description="Helical" evidence="10">
    <location>
        <begin position="72"/>
        <end position="96"/>
    </location>
</feature>
<feature type="transmembrane region" description="Helical" evidence="10">
    <location>
        <begin position="155"/>
        <end position="175"/>
    </location>
</feature>
<evidence type="ECO:0000256" key="3">
    <source>
        <dbReference type="ARBA" id="ARBA00022475"/>
    </source>
</evidence>
<keyword evidence="7 10" id="KW-1133">Transmembrane helix</keyword>
<protein>
    <submittedName>
        <fullName evidence="11">ATPase</fullName>
    </submittedName>
</protein>
<evidence type="ECO:0000256" key="10">
    <source>
        <dbReference type="SAM" id="Phobius"/>
    </source>
</evidence>
<sequence length="449" mass="48630">MTISRTICLGFLAVITAGTLLLLMPFSYGDEAIFRNPIATVVTALFTATSAVCVTGLSVVNVGEYYSFWGQFIMLLLVEVGGLGYMTATTILLLLIGRKFGLRDKLALQQTLDTSGLGGVVSLVQSIIATTILFQLTGVLLLLMVFVPDYGLNQGLWLSIFHSVNGFNNAGFSLFADSLIQYVTSPLLNLTLTGLIIFGGLGYQVIIELYLWMRERLSRNRCHREFSLHFKIVTTTNLFLLIVGTVLIFSVEFQNVDTLETLTFPQKIMTAWFQSVTTRTAGFNTIDIGSMTAAGLFVTNILMFIGASPGSTGGGIKTTTARILLRCTRATLQGRDEVLCYQRKIPAPLILKAVSVLVGSSIVVFVSTLLVSLFQSSLEFEQILFEIVSAFATVGLSTGITGSLSLPSQLVVIATMYIGRVGVLLLMLAIVGDPKPTSVEYPEENLLVG</sequence>
<comment type="caution">
    <text evidence="11">The sequence shown here is derived from an EMBL/GenBank/DDBJ whole genome shotgun (WGS) entry which is preliminary data.</text>
</comment>
<feature type="transmembrane region" description="Helical" evidence="10">
    <location>
        <begin position="410"/>
        <end position="431"/>
    </location>
</feature>
<feature type="transmembrane region" description="Helical" evidence="10">
    <location>
        <begin position="7"/>
        <end position="26"/>
    </location>
</feature>
<feature type="transmembrane region" description="Helical" evidence="10">
    <location>
        <begin position="187"/>
        <end position="211"/>
    </location>
</feature>
<feature type="transmembrane region" description="Helical" evidence="10">
    <location>
        <begin position="116"/>
        <end position="143"/>
    </location>
</feature>
<dbReference type="AlphaFoldDB" id="A0A0F5YAT4"/>
<evidence type="ECO:0000313" key="11">
    <source>
        <dbReference type="EMBL" id="KKD35335.1"/>
    </source>
</evidence>
<dbReference type="OrthoDB" id="9810952at2"/>
<name>A0A0F5YAT4_9CYAN</name>
<dbReference type="Proteomes" id="UP000033607">
    <property type="component" value="Unassembled WGS sequence"/>
</dbReference>
<evidence type="ECO:0000256" key="7">
    <source>
        <dbReference type="ARBA" id="ARBA00022989"/>
    </source>
</evidence>
<reference evidence="11 12" key="1">
    <citation type="submission" date="2015-06" db="EMBL/GenBank/DDBJ databases">
        <title>Draft genome assembly of filamentous brackish cyanobacterium Limnoraphis robusta strain CS-951.</title>
        <authorList>
            <person name="Willis A."/>
            <person name="Parks M."/>
            <person name="Burford M.A."/>
        </authorList>
    </citation>
    <scope>NUCLEOTIDE SEQUENCE [LARGE SCALE GENOMIC DNA]</scope>
    <source>
        <strain evidence="11 12">CS-951</strain>
    </source>
</reference>
<keyword evidence="6" id="KW-0630">Potassium</keyword>
<dbReference type="InterPro" id="IPR004772">
    <property type="entry name" value="TrkH"/>
</dbReference>
<dbReference type="PANTHER" id="PTHR32024:SF1">
    <property type="entry name" value="KTR SYSTEM POTASSIUM UPTAKE PROTEIN B"/>
    <property type="match status" value="1"/>
</dbReference>
<dbReference type="GO" id="GO:0015379">
    <property type="term" value="F:potassium:chloride symporter activity"/>
    <property type="evidence" value="ECO:0007669"/>
    <property type="project" value="InterPro"/>
</dbReference>
<dbReference type="EMBL" id="LATL02000262">
    <property type="protein sequence ID" value="KKD35335.1"/>
    <property type="molecule type" value="Genomic_DNA"/>
</dbReference>